<evidence type="ECO:0000256" key="2">
    <source>
        <dbReference type="ARBA" id="ARBA00022723"/>
    </source>
</evidence>
<dbReference type="eggNOG" id="COG2262">
    <property type="taxonomic scope" value="Bacteria"/>
</dbReference>
<dbReference type="EMBL" id="CP002160">
    <property type="protein sequence ID" value="ADL51844.1"/>
    <property type="molecule type" value="Genomic_DNA"/>
</dbReference>
<comment type="similarity">
    <text evidence="6">Belongs to the TRAFAC class OBG-HflX-like GTPase superfamily. HflX GTPase family.</text>
</comment>
<proteinExistence type="inferred from homology"/>
<dbReference type="PANTHER" id="PTHR10229">
    <property type="entry name" value="GTP-BINDING PROTEIN HFLX"/>
    <property type="match status" value="1"/>
</dbReference>
<reference evidence="9 10" key="1">
    <citation type="submission" date="2010-08" db="EMBL/GenBank/DDBJ databases">
        <title>Complete sequence of Clostridium cellulovorans 743B.</title>
        <authorList>
            <consortium name="US DOE Joint Genome Institute"/>
            <person name="Lucas S."/>
            <person name="Copeland A."/>
            <person name="Lapidus A."/>
            <person name="Cheng J.-F."/>
            <person name="Bruce D."/>
            <person name="Goodwin L."/>
            <person name="Pitluck S."/>
            <person name="Chertkov O."/>
            <person name="Detter J.C."/>
            <person name="Han C."/>
            <person name="Tapia R."/>
            <person name="Land M."/>
            <person name="Hauser L."/>
            <person name="Chang Y.-J."/>
            <person name="Jeffries C."/>
            <person name="Kyrpides N."/>
            <person name="Ivanova N."/>
            <person name="Mikhailova N."/>
            <person name="Hemme C.L."/>
            <person name="Woyke T."/>
        </authorList>
    </citation>
    <scope>NUCLEOTIDE SEQUENCE [LARGE SCALE GENOMIC DNA]</scope>
    <source>
        <strain evidence="10">ATCC 35296 / DSM 3052 / OCM 3 / 743B</strain>
    </source>
</reference>
<dbReference type="PANTHER" id="PTHR10229:SF0">
    <property type="entry name" value="GTP-BINDING PROTEIN 6-RELATED"/>
    <property type="match status" value="1"/>
</dbReference>
<keyword evidence="1 6" id="KW-0963">Cytoplasm</keyword>
<dbReference type="Pfam" id="PF13167">
    <property type="entry name" value="GTP-bdg_N"/>
    <property type="match status" value="1"/>
</dbReference>
<dbReference type="InterPro" id="IPR032305">
    <property type="entry name" value="GTP-bd_M"/>
</dbReference>
<dbReference type="GO" id="GO:0046872">
    <property type="term" value="F:metal ion binding"/>
    <property type="evidence" value="ECO:0007669"/>
    <property type="project" value="UniProtKB-KW"/>
</dbReference>
<gene>
    <name evidence="6" type="primary">hflX</name>
    <name evidence="9" type="ordered locus">Clocel_2101</name>
</gene>
<dbReference type="PROSITE" id="PS51705">
    <property type="entry name" value="G_HFLX"/>
    <property type="match status" value="1"/>
</dbReference>
<evidence type="ECO:0000256" key="5">
    <source>
        <dbReference type="ARBA" id="ARBA00023134"/>
    </source>
</evidence>
<dbReference type="InterPro" id="IPR025121">
    <property type="entry name" value="GTPase_HflX_N"/>
</dbReference>
<dbReference type="Pfam" id="PF01926">
    <property type="entry name" value="MMR_HSR1"/>
    <property type="match status" value="1"/>
</dbReference>
<dbReference type="RefSeq" id="WP_010076938.1">
    <property type="nucleotide sequence ID" value="NC_014393.1"/>
</dbReference>
<evidence type="ECO:0000256" key="3">
    <source>
        <dbReference type="ARBA" id="ARBA00022741"/>
    </source>
</evidence>
<evidence type="ECO:0000256" key="7">
    <source>
        <dbReference type="SAM" id="Coils"/>
    </source>
</evidence>
<dbReference type="NCBIfam" id="TIGR00231">
    <property type="entry name" value="small_GTP"/>
    <property type="match status" value="1"/>
</dbReference>
<evidence type="ECO:0000256" key="6">
    <source>
        <dbReference type="HAMAP-Rule" id="MF_00900"/>
    </source>
</evidence>
<dbReference type="AlphaFoldDB" id="D9SMX8"/>
<evidence type="ECO:0000259" key="8">
    <source>
        <dbReference type="PROSITE" id="PS51705"/>
    </source>
</evidence>
<keyword evidence="10" id="KW-1185">Reference proteome</keyword>
<dbReference type="GO" id="GO:0003924">
    <property type="term" value="F:GTPase activity"/>
    <property type="evidence" value="ECO:0007669"/>
    <property type="project" value="UniProtKB-UniRule"/>
</dbReference>
<comment type="subunit">
    <text evidence="6">Monomer. Associates with the 50S ribosomal subunit.</text>
</comment>
<dbReference type="GO" id="GO:0043022">
    <property type="term" value="F:ribosome binding"/>
    <property type="evidence" value="ECO:0007669"/>
    <property type="project" value="TreeGrafter"/>
</dbReference>
<evidence type="ECO:0000313" key="9">
    <source>
        <dbReference type="EMBL" id="ADL51844.1"/>
    </source>
</evidence>
<dbReference type="InterPro" id="IPR042108">
    <property type="entry name" value="GTPase_HflX_N_sf"/>
</dbReference>
<dbReference type="Gene3D" id="6.10.250.2860">
    <property type="match status" value="1"/>
</dbReference>
<dbReference type="STRING" id="573061.Clocel_2101"/>
<comment type="function">
    <text evidence="6">GTPase that associates with the 50S ribosomal subunit and may have a role during protein synthesis or ribosome biogenesis.</text>
</comment>
<dbReference type="GO" id="GO:0005737">
    <property type="term" value="C:cytoplasm"/>
    <property type="evidence" value="ECO:0007669"/>
    <property type="project" value="UniProtKB-SubCell"/>
</dbReference>
<name>D9SMX8_CLOC7</name>
<dbReference type="NCBIfam" id="TIGR03156">
    <property type="entry name" value="GTP_HflX"/>
    <property type="match status" value="1"/>
</dbReference>
<dbReference type="PRINTS" id="PR00326">
    <property type="entry name" value="GTP1OBG"/>
</dbReference>
<dbReference type="KEGG" id="ccb:Clocel_2101"/>
<accession>D9SMX8</accession>
<dbReference type="InterPro" id="IPR005225">
    <property type="entry name" value="Small_GTP-bd"/>
</dbReference>
<feature type="domain" description="Hflx-type G" evidence="8">
    <location>
        <begin position="366"/>
        <end position="543"/>
    </location>
</feature>
<keyword evidence="3 6" id="KW-0547">Nucleotide-binding</keyword>
<dbReference type="Proteomes" id="UP000002730">
    <property type="component" value="Chromosome"/>
</dbReference>
<keyword evidence="7" id="KW-0175">Coiled coil</keyword>
<dbReference type="OrthoDB" id="9812272at2"/>
<evidence type="ECO:0000313" key="10">
    <source>
        <dbReference type="Proteomes" id="UP000002730"/>
    </source>
</evidence>
<sequence>MINGNIEGVKNSFLAELEDLYKLKAYKDQIATVEMVNTIVNVTKAINREVSIAIDRKGNVIDVSIGDSATVNLPMIDLKEKRLCGVKVLHTHPSGNSNLSVVDTSALLKLKLDAMIAVGVTEDGITDVTLGFCALKNEILVYDKVGPMSLEDSLNFNYLEKVNYVESFLKNSSVTENEEEEEIAIVVGVDNEESLDELEELANACNVKVVYKVLQKKNKIDNLYYIGSGKAEELALIKQVKGANLIIFDDELSGIQVKNLEEVTGTKVIDRTILILEIFARRAKSREAKIQVELAQLKYRSARLIAHGITMSRTGGGIGTRGPGEKKLEIDRRRIKDDIHDLRMELEKIRKNRAVQREKRSKSNVPKISLVGYTNAGKSTLRNALAEYALVEQGKQKDKVFEADMLFATLDVTTRAILLRDKRVAALTDTVGFIRKLSHDLVEAFKSTLEEVIFADLLLHVVDSSSDIIFEQIEATHAVLKELNAFDKPIILVLNKVDKENAHTVAEIKEKYKEFQVIPISAKNGTNFDGLMEMIVEFLPNPMKKVEFLIPYSDGDVGAYLHRNAIIEEEDYLDNGTKVIATVDIETYNKFNKFIVNEF</sequence>
<dbReference type="InterPro" id="IPR016496">
    <property type="entry name" value="GTPase_HflX"/>
</dbReference>
<dbReference type="GO" id="GO:0005525">
    <property type="term" value="F:GTP binding"/>
    <property type="evidence" value="ECO:0007669"/>
    <property type="project" value="UniProtKB-UniRule"/>
</dbReference>
<dbReference type="HAMAP" id="MF_00900">
    <property type="entry name" value="GTPase_HflX"/>
    <property type="match status" value="1"/>
</dbReference>
<evidence type="ECO:0000256" key="4">
    <source>
        <dbReference type="ARBA" id="ARBA00022842"/>
    </source>
</evidence>
<dbReference type="Gene3D" id="3.40.50.11060">
    <property type="entry name" value="GTPase HflX, N-terminal domain"/>
    <property type="match status" value="1"/>
</dbReference>
<dbReference type="CDD" id="cd01878">
    <property type="entry name" value="HflX"/>
    <property type="match status" value="1"/>
</dbReference>
<dbReference type="Pfam" id="PF16360">
    <property type="entry name" value="GTP-bdg_M"/>
    <property type="match status" value="1"/>
</dbReference>
<keyword evidence="4" id="KW-0460">Magnesium</keyword>
<comment type="subcellular location">
    <subcellularLocation>
        <location evidence="6">Cytoplasm</location>
    </subcellularLocation>
    <text evidence="6">May associate with membranes.</text>
</comment>
<keyword evidence="5 6" id="KW-0342">GTP-binding</keyword>
<dbReference type="Gene3D" id="3.40.50.300">
    <property type="entry name" value="P-loop containing nucleotide triphosphate hydrolases"/>
    <property type="match status" value="1"/>
</dbReference>
<dbReference type="InterPro" id="IPR030394">
    <property type="entry name" value="G_HFLX_dom"/>
</dbReference>
<feature type="coiled-coil region" evidence="7">
    <location>
        <begin position="325"/>
        <end position="359"/>
    </location>
</feature>
<organism evidence="9 10">
    <name type="scientific">Clostridium cellulovorans (strain ATCC 35296 / DSM 3052 / OCM 3 / 743B)</name>
    <dbReference type="NCBI Taxonomy" id="573061"/>
    <lineage>
        <taxon>Bacteria</taxon>
        <taxon>Bacillati</taxon>
        <taxon>Bacillota</taxon>
        <taxon>Clostridia</taxon>
        <taxon>Eubacteriales</taxon>
        <taxon>Clostridiaceae</taxon>
        <taxon>Clostridium</taxon>
    </lineage>
</organism>
<protein>
    <recommendedName>
        <fullName evidence="6">GTPase HflX</fullName>
    </recommendedName>
    <alternativeName>
        <fullName evidence="6">GTP-binding protein HflX</fullName>
    </alternativeName>
</protein>
<evidence type="ECO:0000256" key="1">
    <source>
        <dbReference type="ARBA" id="ARBA00022490"/>
    </source>
</evidence>
<dbReference type="SUPFAM" id="SSF52540">
    <property type="entry name" value="P-loop containing nucleoside triphosphate hydrolases"/>
    <property type="match status" value="1"/>
</dbReference>
<keyword evidence="2" id="KW-0479">Metal-binding</keyword>
<dbReference type="FunFam" id="3.40.50.11060:FF:000001">
    <property type="entry name" value="GTPase HflX"/>
    <property type="match status" value="1"/>
</dbReference>
<dbReference type="InterPro" id="IPR006073">
    <property type="entry name" value="GTP-bd"/>
</dbReference>
<dbReference type="HOGENOM" id="CLU_019597_7_1_9"/>
<dbReference type="InterPro" id="IPR027417">
    <property type="entry name" value="P-loop_NTPase"/>
</dbReference>